<name>A0A8T0H3H2_CERPU</name>
<comment type="caution">
    <text evidence="1">The sequence shown here is derived from an EMBL/GenBank/DDBJ whole genome shotgun (WGS) entry which is preliminary data.</text>
</comment>
<proteinExistence type="predicted"/>
<protein>
    <submittedName>
        <fullName evidence="1">Uncharacterized protein</fullName>
    </submittedName>
</protein>
<keyword evidence="2" id="KW-1185">Reference proteome</keyword>
<accession>A0A8T0H3H2</accession>
<reference evidence="1" key="1">
    <citation type="submission" date="2020-06" db="EMBL/GenBank/DDBJ databases">
        <title>WGS assembly of Ceratodon purpureus strain R40.</title>
        <authorList>
            <person name="Carey S.B."/>
            <person name="Jenkins J."/>
            <person name="Shu S."/>
            <person name="Lovell J.T."/>
            <person name="Sreedasyam A."/>
            <person name="Maumus F."/>
            <person name="Tiley G.P."/>
            <person name="Fernandez-Pozo N."/>
            <person name="Barry K."/>
            <person name="Chen C."/>
            <person name="Wang M."/>
            <person name="Lipzen A."/>
            <person name="Daum C."/>
            <person name="Saski C.A."/>
            <person name="Payton A.C."/>
            <person name="Mcbreen J.C."/>
            <person name="Conrad R.E."/>
            <person name="Kollar L.M."/>
            <person name="Olsson S."/>
            <person name="Huttunen S."/>
            <person name="Landis J.B."/>
            <person name="Wickett N.J."/>
            <person name="Johnson M.G."/>
            <person name="Rensing S.A."/>
            <person name="Grimwood J."/>
            <person name="Schmutz J."/>
            <person name="Mcdaniel S.F."/>
        </authorList>
    </citation>
    <scope>NUCLEOTIDE SEQUENCE</scope>
    <source>
        <strain evidence="1">R40</strain>
    </source>
</reference>
<dbReference type="Proteomes" id="UP000822688">
    <property type="component" value="Chromosome 7"/>
</dbReference>
<evidence type="ECO:0000313" key="1">
    <source>
        <dbReference type="EMBL" id="KAG0565753.1"/>
    </source>
</evidence>
<sequence>MMMYAGLREEKERHLQLIARPWISGSAFKRCGLFFGQLWKHSHSSETTAYPSSAYPTSIAGYSASPSLQHLKKIKCC</sequence>
<dbReference type="EMBL" id="CM026428">
    <property type="protein sequence ID" value="KAG0565753.1"/>
    <property type="molecule type" value="Genomic_DNA"/>
</dbReference>
<evidence type="ECO:0000313" key="2">
    <source>
        <dbReference type="Proteomes" id="UP000822688"/>
    </source>
</evidence>
<organism evidence="1 2">
    <name type="scientific">Ceratodon purpureus</name>
    <name type="common">Fire moss</name>
    <name type="synonym">Dicranum purpureum</name>
    <dbReference type="NCBI Taxonomy" id="3225"/>
    <lineage>
        <taxon>Eukaryota</taxon>
        <taxon>Viridiplantae</taxon>
        <taxon>Streptophyta</taxon>
        <taxon>Embryophyta</taxon>
        <taxon>Bryophyta</taxon>
        <taxon>Bryophytina</taxon>
        <taxon>Bryopsida</taxon>
        <taxon>Dicranidae</taxon>
        <taxon>Pseudoditrichales</taxon>
        <taxon>Ditrichaceae</taxon>
        <taxon>Ceratodon</taxon>
    </lineage>
</organism>
<gene>
    <name evidence="1" type="ORF">KC19_7G012100</name>
</gene>
<dbReference type="AlphaFoldDB" id="A0A8T0H3H2"/>